<dbReference type="PANTHER" id="PTHR43283:SF7">
    <property type="entry name" value="BETA-LACTAMASE-RELATED DOMAIN-CONTAINING PROTEIN"/>
    <property type="match status" value="1"/>
</dbReference>
<sequence>MSPSSAISEPPGRTHHGRRWGRRWGLAAAAGVVAAGGAWAATALINVPDPVTLTALAVIEPSAVGPWFPSRVVQAPAQASDLPVRPRPILDRVAWKGRTVPLATVLEATHTNAFLILQDGVLVHEWQRPGTGPATLFPSWSVAKSIVSLLVGAAVSRGALAETDRVSALLPDLKNNAVFSQITVRNLLDMASGIAVPENYDPRHPLTGTAGMYLTRDIEGFVRDNAHLSFKPGSRGRYRSIDTELLGLILARVEGRPLAAILSERIWKPMGAQADATWNLDRAGGVEKAFCCINATARDFARLGLLVADQGREGPNRIIPARWIARILTPARRDVEGWQYSAQWWHAPGGDDGDISAIGVYGQYIYVNRETGTVIVKLSDHGAEQDEIDTLSVMQAIAADLAAARRVP</sequence>
<dbReference type="SUPFAM" id="SSF56601">
    <property type="entry name" value="beta-lactamase/transpeptidase-like"/>
    <property type="match status" value="1"/>
</dbReference>
<evidence type="ECO:0000256" key="1">
    <source>
        <dbReference type="SAM" id="MobiDB-lite"/>
    </source>
</evidence>
<feature type="region of interest" description="Disordered" evidence="1">
    <location>
        <begin position="1"/>
        <end position="20"/>
    </location>
</feature>
<dbReference type="EC" id="3.-.-.-" evidence="3"/>
<proteinExistence type="predicted"/>
<dbReference type="InterPro" id="IPR050789">
    <property type="entry name" value="Diverse_Enzym_Activities"/>
</dbReference>
<dbReference type="Proteomes" id="UP001244297">
    <property type="component" value="Unassembled WGS sequence"/>
</dbReference>
<name>A0ABT8AP67_9HYPH</name>
<evidence type="ECO:0000259" key="2">
    <source>
        <dbReference type="Pfam" id="PF00144"/>
    </source>
</evidence>
<feature type="domain" description="Beta-lactamase-related" evidence="2">
    <location>
        <begin position="113"/>
        <end position="383"/>
    </location>
</feature>
<organism evidence="3 4">
    <name type="scientific">Methylobacterium longum</name>
    <dbReference type="NCBI Taxonomy" id="767694"/>
    <lineage>
        <taxon>Bacteria</taxon>
        <taxon>Pseudomonadati</taxon>
        <taxon>Pseudomonadota</taxon>
        <taxon>Alphaproteobacteria</taxon>
        <taxon>Hyphomicrobiales</taxon>
        <taxon>Methylobacteriaceae</taxon>
        <taxon>Methylobacterium</taxon>
    </lineage>
</organism>
<dbReference type="RefSeq" id="WP_238288286.1">
    <property type="nucleotide sequence ID" value="NZ_BPQS01000012.1"/>
</dbReference>
<gene>
    <name evidence="3" type="ORF">QWZ18_13765</name>
</gene>
<dbReference type="EMBL" id="JAUFPT010000043">
    <property type="protein sequence ID" value="MDN3571689.1"/>
    <property type="molecule type" value="Genomic_DNA"/>
</dbReference>
<dbReference type="GO" id="GO:0016787">
    <property type="term" value="F:hydrolase activity"/>
    <property type="evidence" value="ECO:0007669"/>
    <property type="project" value="UniProtKB-KW"/>
</dbReference>
<dbReference type="Gene3D" id="3.40.710.10">
    <property type="entry name" value="DD-peptidase/beta-lactamase superfamily"/>
    <property type="match status" value="1"/>
</dbReference>
<dbReference type="InterPro" id="IPR012338">
    <property type="entry name" value="Beta-lactam/transpept-like"/>
</dbReference>
<dbReference type="Pfam" id="PF00144">
    <property type="entry name" value="Beta-lactamase"/>
    <property type="match status" value="1"/>
</dbReference>
<evidence type="ECO:0000313" key="4">
    <source>
        <dbReference type="Proteomes" id="UP001244297"/>
    </source>
</evidence>
<accession>A0ABT8AP67</accession>
<keyword evidence="4" id="KW-1185">Reference proteome</keyword>
<reference evidence="4" key="1">
    <citation type="journal article" date="2019" name="Int. J. Syst. Evol. Microbiol.">
        <title>The Global Catalogue of Microorganisms (GCM) 10K type strain sequencing project: providing services to taxonomists for standard genome sequencing and annotation.</title>
        <authorList>
            <consortium name="The Broad Institute Genomics Platform"/>
            <consortium name="The Broad Institute Genome Sequencing Center for Infectious Disease"/>
            <person name="Wu L."/>
            <person name="Ma J."/>
        </authorList>
    </citation>
    <scope>NUCLEOTIDE SEQUENCE [LARGE SCALE GENOMIC DNA]</scope>
    <source>
        <strain evidence="4">CECT 7806</strain>
    </source>
</reference>
<dbReference type="InterPro" id="IPR001466">
    <property type="entry name" value="Beta-lactam-related"/>
</dbReference>
<keyword evidence="3" id="KW-0378">Hydrolase</keyword>
<evidence type="ECO:0000313" key="3">
    <source>
        <dbReference type="EMBL" id="MDN3571689.1"/>
    </source>
</evidence>
<protein>
    <submittedName>
        <fullName evidence="3">Serine hydrolase</fullName>
        <ecNumber evidence="3">3.-.-.-</ecNumber>
    </submittedName>
</protein>
<dbReference type="PANTHER" id="PTHR43283">
    <property type="entry name" value="BETA-LACTAMASE-RELATED"/>
    <property type="match status" value="1"/>
</dbReference>
<comment type="caution">
    <text evidence="3">The sequence shown here is derived from an EMBL/GenBank/DDBJ whole genome shotgun (WGS) entry which is preliminary data.</text>
</comment>